<keyword evidence="5 8" id="KW-0418">Kinase</keyword>
<comment type="function">
    <text evidence="8">Phosphorylation of dTMP to form dTDP in both de novo and salvage pathways of dTTP synthesis.</text>
</comment>
<comment type="caution">
    <text evidence="8">Lacks conserved residue(s) required for the propagation of feature annotation.</text>
</comment>
<dbReference type="GO" id="GO:0005737">
    <property type="term" value="C:cytoplasm"/>
    <property type="evidence" value="ECO:0007669"/>
    <property type="project" value="TreeGrafter"/>
</dbReference>
<feature type="domain" description="Thymidylate kinase-like" evidence="9">
    <location>
        <begin position="28"/>
        <end position="223"/>
    </location>
</feature>
<dbReference type="EMBL" id="CP012670">
    <property type="protein sequence ID" value="AUX20371.1"/>
    <property type="molecule type" value="Genomic_DNA"/>
</dbReference>
<dbReference type="GO" id="GO:0004798">
    <property type="term" value="F:dTMP kinase activity"/>
    <property type="evidence" value="ECO:0007669"/>
    <property type="project" value="UniProtKB-UniRule"/>
</dbReference>
<evidence type="ECO:0000313" key="10">
    <source>
        <dbReference type="EMBL" id="AUX20371.1"/>
    </source>
</evidence>
<dbReference type="SUPFAM" id="SSF52540">
    <property type="entry name" value="P-loop containing nucleoside triphosphate hydrolases"/>
    <property type="match status" value="1"/>
</dbReference>
<comment type="similarity">
    <text evidence="1 8">Belongs to the thymidylate kinase family.</text>
</comment>
<evidence type="ECO:0000256" key="5">
    <source>
        <dbReference type="ARBA" id="ARBA00022777"/>
    </source>
</evidence>
<dbReference type="CDD" id="cd01672">
    <property type="entry name" value="TMPK"/>
    <property type="match status" value="1"/>
</dbReference>
<evidence type="ECO:0000256" key="8">
    <source>
        <dbReference type="HAMAP-Rule" id="MF_00165"/>
    </source>
</evidence>
<evidence type="ECO:0000259" key="9">
    <source>
        <dbReference type="Pfam" id="PF02223"/>
    </source>
</evidence>
<organism evidence="10 11">
    <name type="scientific">Sorangium cellulosum</name>
    <name type="common">Polyangium cellulosum</name>
    <dbReference type="NCBI Taxonomy" id="56"/>
    <lineage>
        <taxon>Bacteria</taxon>
        <taxon>Pseudomonadati</taxon>
        <taxon>Myxococcota</taxon>
        <taxon>Polyangia</taxon>
        <taxon>Polyangiales</taxon>
        <taxon>Polyangiaceae</taxon>
        <taxon>Sorangium</taxon>
    </lineage>
</organism>
<dbReference type="AlphaFoldDB" id="A0A4P2PV34"/>
<evidence type="ECO:0000313" key="11">
    <source>
        <dbReference type="Proteomes" id="UP000295781"/>
    </source>
</evidence>
<dbReference type="InterPro" id="IPR027417">
    <property type="entry name" value="P-loop_NTPase"/>
</dbReference>
<dbReference type="Proteomes" id="UP000295781">
    <property type="component" value="Chromosome"/>
</dbReference>
<name>A0A4P2PV34_SORCE</name>
<dbReference type="GO" id="GO:0006227">
    <property type="term" value="P:dUDP biosynthetic process"/>
    <property type="evidence" value="ECO:0007669"/>
    <property type="project" value="TreeGrafter"/>
</dbReference>
<gene>
    <name evidence="8 10" type="primary">tmk</name>
    <name evidence="10" type="ORF">SOCEGT47_008400</name>
</gene>
<dbReference type="Pfam" id="PF02223">
    <property type="entry name" value="Thymidylate_kin"/>
    <property type="match status" value="1"/>
</dbReference>
<dbReference type="OrthoDB" id="9774907at2"/>
<comment type="catalytic activity">
    <reaction evidence="7 8">
        <text>dTMP + ATP = dTDP + ADP</text>
        <dbReference type="Rhea" id="RHEA:13517"/>
        <dbReference type="ChEBI" id="CHEBI:30616"/>
        <dbReference type="ChEBI" id="CHEBI:58369"/>
        <dbReference type="ChEBI" id="CHEBI:63528"/>
        <dbReference type="ChEBI" id="CHEBI:456216"/>
        <dbReference type="EC" id="2.7.4.9"/>
    </reaction>
</comment>
<evidence type="ECO:0000256" key="4">
    <source>
        <dbReference type="ARBA" id="ARBA00022741"/>
    </source>
</evidence>
<keyword evidence="4 8" id="KW-0547">Nucleotide-binding</keyword>
<dbReference type="InterPro" id="IPR039430">
    <property type="entry name" value="Thymidylate_kin-like_dom"/>
</dbReference>
<dbReference type="InterPro" id="IPR018094">
    <property type="entry name" value="Thymidylate_kinase"/>
</dbReference>
<dbReference type="PANTHER" id="PTHR10344:SF4">
    <property type="entry name" value="UMP-CMP KINASE 2, MITOCHONDRIAL"/>
    <property type="match status" value="1"/>
</dbReference>
<dbReference type="PANTHER" id="PTHR10344">
    <property type="entry name" value="THYMIDYLATE KINASE"/>
    <property type="match status" value="1"/>
</dbReference>
<dbReference type="PROSITE" id="PS01331">
    <property type="entry name" value="THYMIDYLATE_KINASE"/>
    <property type="match status" value="1"/>
</dbReference>
<dbReference type="GO" id="GO:0006233">
    <property type="term" value="P:dTDP biosynthetic process"/>
    <property type="evidence" value="ECO:0007669"/>
    <property type="project" value="InterPro"/>
</dbReference>
<reference evidence="10 11" key="1">
    <citation type="submission" date="2015-09" db="EMBL/GenBank/DDBJ databases">
        <title>Sorangium comparison.</title>
        <authorList>
            <person name="Zaburannyi N."/>
            <person name="Bunk B."/>
            <person name="Overmann J."/>
            <person name="Mueller R."/>
        </authorList>
    </citation>
    <scope>NUCLEOTIDE SEQUENCE [LARGE SCALE GENOMIC DNA]</scope>
    <source>
        <strain evidence="10 11">So ceGT47</strain>
    </source>
</reference>
<dbReference type="RefSeq" id="WP_129345482.1">
    <property type="nucleotide sequence ID" value="NZ_CP012670.1"/>
</dbReference>
<sequence length="233" mass="25164">MTRSSAEDLSAPSSRPAAGSGRGVFVVFEGIDGAGTSTQAERYAAHLRAARRLVHVTREPSGGPVGALLRLMLTHRVSLPGARQAEVMALLFSADRLDHLGAEVEPLLRDGYVVISDRYDLSSLAYQSTTAADGAGDRGEILGWIRELNRHARRPDVTVVIDVAPELAEQRRRGRGGAEELFEQTELQARLAEAYRRAEELVPGDRVIHIDGGGEVEEVSRAIIAALGPIVER</sequence>
<evidence type="ECO:0000256" key="7">
    <source>
        <dbReference type="ARBA" id="ARBA00048743"/>
    </source>
</evidence>
<accession>A0A4P2PV34</accession>
<dbReference type="InterPro" id="IPR018095">
    <property type="entry name" value="Thymidylate_kin_CS"/>
</dbReference>
<evidence type="ECO:0000256" key="6">
    <source>
        <dbReference type="ARBA" id="ARBA00022840"/>
    </source>
</evidence>
<evidence type="ECO:0000256" key="1">
    <source>
        <dbReference type="ARBA" id="ARBA00009776"/>
    </source>
</evidence>
<evidence type="ECO:0000256" key="2">
    <source>
        <dbReference type="ARBA" id="ARBA00022679"/>
    </source>
</evidence>
<evidence type="ECO:0000256" key="3">
    <source>
        <dbReference type="ARBA" id="ARBA00022727"/>
    </source>
</evidence>
<dbReference type="HAMAP" id="MF_00165">
    <property type="entry name" value="Thymidylate_kinase"/>
    <property type="match status" value="1"/>
</dbReference>
<dbReference type="Gene3D" id="3.40.50.300">
    <property type="entry name" value="P-loop containing nucleotide triphosphate hydrolases"/>
    <property type="match status" value="1"/>
</dbReference>
<keyword evidence="6 8" id="KW-0067">ATP-binding</keyword>
<dbReference type="GO" id="GO:0006235">
    <property type="term" value="P:dTTP biosynthetic process"/>
    <property type="evidence" value="ECO:0007669"/>
    <property type="project" value="UniProtKB-UniRule"/>
</dbReference>
<proteinExistence type="inferred from homology"/>
<dbReference type="NCBIfam" id="TIGR00041">
    <property type="entry name" value="DTMP_kinase"/>
    <property type="match status" value="1"/>
</dbReference>
<dbReference type="EC" id="2.7.4.9" evidence="8"/>
<dbReference type="GO" id="GO:0005524">
    <property type="term" value="F:ATP binding"/>
    <property type="evidence" value="ECO:0007669"/>
    <property type="project" value="UniProtKB-UniRule"/>
</dbReference>
<keyword evidence="2 8" id="KW-0808">Transferase</keyword>
<protein>
    <recommendedName>
        <fullName evidence="8">Thymidylate kinase</fullName>
        <ecNumber evidence="8">2.7.4.9</ecNumber>
    </recommendedName>
    <alternativeName>
        <fullName evidence="8">dTMP kinase</fullName>
    </alternativeName>
</protein>
<keyword evidence="3 8" id="KW-0545">Nucleotide biosynthesis</keyword>